<organism evidence="1 2">
    <name type="scientific">Tardiphaga robiniae</name>
    <dbReference type="NCBI Taxonomy" id="943830"/>
    <lineage>
        <taxon>Bacteria</taxon>
        <taxon>Pseudomonadati</taxon>
        <taxon>Pseudomonadota</taxon>
        <taxon>Alphaproteobacteria</taxon>
        <taxon>Hyphomicrobiales</taxon>
        <taxon>Nitrobacteraceae</taxon>
        <taxon>Tardiphaga</taxon>
    </lineage>
</organism>
<dbReference type="KEGG" id="trb:HB776_09180"/>
<sequence>MPVQFTLTLRGHPWDLWGLSRLFDGTNTDHILVQAEEPKGLPTVNYQDRAQIDRFQKLGYDTFAPLTCDSLLHNESDGPPDLRKMMEVSDDVIARINGVGRLMDPEFWPVSFYGLKYKSNGAEGYASPRGNTPNKQNTFLGWYHTHASFADRAYQLAISEPAVRFVLDAFALKSTWVSLYLVYETVKDNVGGQRALEGKGWVTAQQLSDFRYSANHSRTLTEGMRHATTIEELPKPPIPLQEAHSIIDRLTKRWIDSID</sequence>
<evidence type="ECO:0000313" key="1">
    <source>
        <dbReference type="EMBL" id="QND71392.1"/>
    </source>
</evidence>
<reference evidence="2" key="1">
    <citation type="journal article" date="2020" name="Mol. Plant Microbe">
        <title>Rhizobial microsymbionts of the narrowly endemic Oxytropis species growing in Kamchatka are characterized by significant genetic diversity and possess a set of genes that are associated with T3SS and T6SS secretion systems and can affect the development of symbiosis.</title>
        <authorList>
            <person name="Safronova V."/>
            <person name="Guro P."/>
            <person name="Sazanova A."/>
            <person name="Kuznetsova I."/>
            <person name="Belimov A."/>
            <person name="Yakubov V."/>
            <person name="Chirak E."/>
            <person name="Afonin A."/>
            <person name="Gogolev Y."/>
            <person name="Andronov E."/>
            <person name="Tikhonovich I."/>
        </authorList>
    </citation>
    <scope>NUCLEOTIDE SEQUENCE [LARGE SCALE GENOMIC DNA]</scope>
    <source>
        <strain evidence="2">581</strain>
    </source>
</reference>
<gene>
    <name evidence="1" type="ORF">HB776_09180</name>
</gene>
<protein>
    <submittedName>
        <fullName evidence="1">Uncharacterized protein</fullName>
    </submittedName>
</protein>
<proteinExistence type="predicted"/>
<dbReference type="Proteomes" id="UP000515291">
    <property type="component" value="Chromosome"/>
</dbReference>
<name>A0A7G6TXB0_9BRAD</name>
<dbReference type="AlphaFoldDB" id="A0A7G6TXB0"/>
<evidence type="ECO:0000313" key="2">
    <source>
        <dbReference type="Proteomes" id="UP000515291"/>
    </source>
</evidence>
<dbReference type="RefSeq" id="WP_184517052.1">
    <property type="nucleotide sequence ID" value="NZ_CP050292.1"/>
</dbReference>
<accession>A0A7G6TXB0</accession>
<dbReference type="EMBL" id="CP050292">
    <property type="protein sequence ID" value="QND71392.1"/>
    <property type="molecule type" value="Genomic_DNA"/>
</dbReference>